<dbReference type="KEGG" id="lki:LKI_01960"/>
<name>D5T0Y6_LEUKI</name>
<evidence type="ECO:0000313" key="2">
    <source>
        <dbReference type="Proteomes" id="UP000002362"/>
    </source>
</evidence>
<dbReference type="RefSeq" id="WP_013102534.1">
    <property type="nucleotide sequence ID" value="NC_014136.1"/>
</dbReference>
<accession>D5T0Y6</accession>
<organism evidence="1 2">
    <name type="scientific">Leuconostoc kimchii (strain IMSNU 11154 / KCTC 2386 / IH25)</name>
    <dbReference type="NCBI Taxonomy" id="762051"/>
    <lineage>
        <taxon>Bacteria</taxon>
        <taxon>Bacillati</taxon>
        <taxon>Bacillota</taxon>
        <taxon>Bacilli</taxon>
        <taxon>Lactobacillales</taxon>
        <taxon>Lactobacillaceae</taxon>
        <taxon>Leuconostoc</taxon>
    </lineage>
</organism>
<proteinExistence type="predicted"/>
<sequence length="57" mass="6707">MATAITWFIIISAGIALFRWDENRFNEREAQHDYEELIKNGYTEKEAAFLINNVVED</sequence>
<protein>
    <submittedName>
        <fullName evidence="1">Uncharacterized protein</fullName>
    </submittedName>
</protein>
<dbReference type="eggNOG" id="ENOG50308J3">
    <property type="taxonomic scope" value="Bacteria"/>
</dbReference>
<evidence type="ECO:0000313" key="1">
    <source>
        <dbReference type="EMBL" id="ADG39935.1"/>
    </source>
</evidence>
<dbReference type="EMBL" id="CP001758">
    <property type="protein sequence ID" value="ADG39935.1"/>
    <property type="molecule type" value="Genomic_DNA"/>
</dbReference>
<reference evidence="1 2" key="1">
    <citation type="journal article" date="2010" name="J. Bacteriol.">
        <title>Complete genome sequence analysis of Leuconostoc kimchii IMSNU 11154.</title>
        <authorList>
            <person name="Oh H.M."/>
            <person name="Cho Y.J."/>
            <person name="Kim B.K."/>
            <person name="Roe J.H."/>
            <person name="Kang S.O."/>
            <person name="Nahm B.H."/>
            <person name="Jeong G."/>
            <person name="Han H.U."/>
            <person name="Chun J."/>
        </authorList>
    </citation>
    <scope>NUCLEOTIDE SEQUENCE [LARGE SCALE GENOMIC DNA]</scope>
    <source>
        <strain evidence="2">IMSNU 11154 / KCTC 2386 / IH25</strain>
    </source>
</reference>
<dbReference type="AlphaFoldDB" id="D5T0Y6"/>
<gene>
    <name evidence="1" type="ordered locus">LKI_01960</name>
</gene>
<dbReference type="STRING" id="762051.LKI_01960"/>
<dbReference type="HOGENOM" id="CLU_2991259_0_0_9"/>
<dbReference type="Proteomes" id="UP000002362">
    <property type="component" value="Chromosome"/>
</dbReference>
<dbReference type="PATRIC" id="fig|762051.18.peg.396"/>